<evidence type="ECO:0000313" key="5">
    <source>
        <dbReference type="Proteomes" id="UP000256379"/>
    </source>
</evidence>
<dbReference type="Gene3D" id="3.90.550.10">
    <property type="entry name" value="Spore Coat Polysaccharide Biosynthesis Protein SpsA, Chain A"/>
    <property type="match status" value="1"/>
</dbReference>
<dbReference type="EMBL" id="NXLQ01000015">
    <property type="protein sequence ID" value="RDU64996.1"/>
    <property type="molecule type" value="Genomic_DNA"/>
</dbReference>
<gene>
    <name evidence="4" type="ORF">CQA53_07080</name>
</gene>
<keyword evidence="2" id="KW-0808">Transferase</keyword>
<dbReference type="Proteomes" id="UP000256379">
    <property type="component" value="Unassembled WGS sequence"/>
</dbReference>
<keyword evidence="5" id="KW-1185">Reference proteome</keyword>
<dbReference type="InterPro" id="IPR001173">
    <property type="entry name" value="Glyco_trans_2-like"/>
</dbReference>
<dbReference type="InterPro" id="IPR029044">
    <property type="entry name" value="Nucleotide-diphossugar_trans"/>
</dbReference>
<evidence type="ECO:0000256" key="1">
    <source>
        <dbReference type="ARBA" id="ARBA00022676"/>
    </source>
</evidence>
<dbReference type="PANTHER" id="PTHR22916">
    <property type="entry name" value="GLYCOSYLTRANSFERASE"/>
    <property type="match status" value="1"/>
</dbReference>
<evidence type="ECO:0000256" key="2">
    <source>
        <dbReference type="ARBA" id="ARBA00022679"/>
    </source>
</evidence>
<dbReference type="RefSeq" id="WP_115543318.1">
    <property type="nucleotide sequence ID" value="NZ_NXLQ01000015.1"/>
</dbReference>
<dbReference type="AlphaFoldDB" id="A0A3D8IJD9"/>
<dbReference type="OrthoDB" id="5372349at2"/>
<proteinExistence type="predicted"/>
<accession>A0A3D8IJD9</accession>
<protein>
    <recommendedName>
        <fullName evidence="3">Glycosyltransferase 2-like domain-containing protein</fullName>
    </recommendedName>
</protein>
<comment type="caution">
    <text evidence="4">The sequence shown here is derived from an EMBL/GenBank/DDBJ whole genome shotgun (WGS) entry which is preliminary data.</text>
</comment>
<sequence>MKCLSIIVPIYNVEKYLRECLDSIVGQTHSNLQAILVNDGSTDKSAEIAKEYVAKDSRFILIEQENRGLGSARNRGLDFIFSSKNPKQTEYIGLVDSDDVIAKDYYENLIYCLEYHDASVAKSRDIFVFKDDNYDSNIFMVTQYKTKGIMRRVSNKTLVSKVDPWRSVFRASLLQNLRFPPVRFAEDVPFGVSVNILAKNIALTKTARYFYRLRSGSLTKEQSHKPQEVFRAFEAIYSFFTTNDLLYTYTLPTHILRPSLAYTQKFPDYFPQLQEFIKSLHIQPSVLKRNHVLRIILQSDNVEEYLKRTQSFKEWRRNNFRFHISKKQIIVKLFGETLLHR</sequence>
<feature type="domain" description="Glycosyltransferase 2-like" evidence="3">
    <location>
        <begin position="5"/>
        <end position="175"/>
    </location>
</feature>
<reference evidence="4 5" key="1">
    <citation type="submission" date="2018-04" db="EMBL/GenBank/DDBJ databases">
        <title>Novel Campyloabacter and Helicobacter Species and Strains.</title>
        <authorList>
            <person name="Mannion A.J."/>
            <person name="Shen Z."/>
            <person name="Fox J.G."/>
        </authorList>
    </citation>
    <scope>NUCLEOTIDE SEQUENCE [LARGE SCALE GENOMIC DNA]</scope>
    <source>
        <strain evidence="4 5">MIT 17-337</strain>
    </source>
</reference>
<dbReference type="PANTHER" id="PTHR22916:SF51">
    <property type="entry name" value="GLYCOSYLTRANSFERASE EPSH-RELATED"/>
    <property type="match status" value="1"/>
</dbReference>
<evidence type="ECO:0000313" key="4">
    <source>
        <dbReference type="EMBL" id="RDU64996.1"/>
    </source>
</evidence>
<keyword evidence="1" id="KW-0328">Glycosyltransferase</keyword>
<evidence type="ECO:0000259" key="3">
    <source>
        <dbReference type="Pfam" id="PF00535"/>
    </source>
</evidence>
<dbReference type="GO" id="GO:0016758">
    <property type="term" value="F:hexosyltransferase activity"/>
    <property type="evidence" value="ECO:0007669"/>
    <property type="project" value="UniProtKB-ARBA"/>
</dbReference>
<organism evidence="4 5">
    <name type="scientific">Helicobacter didelphidarum</name>
    <dbReference type="NCBI Taxonomy" id="2040648"/>
    <lineage>
        <taxon>Bacteria</taxon>
        <taxon>Pseudomonadati</taxon>
        <taxon>Campylobacterota</taxon>
        <taxon>Epsilonproteobacteria</taxon>
        <taxon>Campylobacterales</taxon>
        <taxon>Helicobacteraceae</taxon>
        <taxon>Helicobacter</taxon>
    </lineage>
</organism>
<dbReference type="CDD" id="cd00761">
    <property type="entry name" value="Glyco_tranf_GTA_type"/>
    <property type="match status" value="1"/>
</dbReference>
<dbReference type="Pfam" id="PF00535">
    <property type="entry name" value="Glycos_transf_2"/>
    <property type="match status" value="1"/>
</dbReference>
<name>A0A3D8IJD9_9HELI</name>
<dbReference type="SUPFAM" id="SSF53448">
    <property type="entry name" value="Nucleotide-diphospho-sugar transferases"/>
    <property type="match status" value="1"/>
</dbReference>